<dbReference type="InterPro" id="IPR000719">
    <property type="entry name" value="Prot_kinase_dom"/>
</dbReference>
<evidence type="ECO:0000313" key="18">
    <source>
        <dbReference type="Proteomes" id="UP000678393"/>
    </source>
</evidence>
<keyword evidence="18" id="KW-1185">Reference proteome</keyword>
<comment type="caution">
    <text evidence="17">The sequence shown here is derived from an EMBL/GenBank/DDBJ whole genome shotgun (WGS) entry which is preliminary data.</text>
</comment>
<proteinExistence type="predicted"/>
<dbReference type="EC" id="2.7.11.1" evidence="1"/>
<evidence type="ECO:0000256" key="2">
    <source>
        <dbReference type="ARBA" id="ARBA00022527"/>
    </source>
</evidence>
<dbReference type="AlphaFoldDB" id="A0A8S3YIK0"/>
<sequence length="870" mass="97436">MSSPLVKPHRVHRDTHIFTLSNGSRNTKMKESNVNQKISIKTLADFKLRAGVKPIRRMDVSDAIEVKHDNAIKVPSYNQETQALAIAANKNLPPHLLLASLLEELCFIYVKDKNKAQHLFKILCERLSKLQVMAPLSHVDEMSGLRYQRRTMLNKLIRAAMRSMEQGPSLLALPETHFSLNVSSPGFMEEDIIEQQTSRYKNEFQELGILGKGGFGSVFKARNYLDGCEYAVKKVRFKHKNTDLELKLLREVKALANLQHTNIVGYNAAWMEYDSPYLTGKVLSSERSPIKGQRTEDSDSDTFDNQDSMSVEFCLSDDHIKSEVGRTFAISVPGGLAMNAKLFSTVHQQDFAPLAGTKNENQNRSSSEDSVVFVDSVQEHEVFQKLSKLDLKNVRVKKGTSRSPMKTKNKHEANYFPKDVKNHKNRETLCCYDKGCNVSTETAKGASTKMFPRGSLRNAHNVDESLLDNSSAILHFHSVDESLLENLSTNPQFHNVDDSLRGDLSTDPKFHNLSDCFLDNSTTDPQFHNEDKSLPGSSSTNPKFHKVLVEHRHSNHNTTGLLTSSDVCRVHRQSDSVGCVADQEIACTSVDNQKSIRNTAQVRYHWCPDFAKFSDQKCQCSGVQLPPDFINICQQAVSSVVIDLKEDCHLHQHQEYTSVAKLDLNSYMPADCQHCVLSTASQTQSLQLNSTLSELLISETGKSHDSEQALSTPFQAAGSSVTLKASVSHSQCKNKVAKVNPDQTAFTKKQLRHSPILLHASSQSQQMNTVPETTHGPNIFMSHTSSIVEPVSEISNTPTRAEKSGNGLAGLRRGPMMRVSFRSDSEEVVESHSNYVFHNSVTLYIQMELCTFTLQEWMAERNSEFHLKGC</sequence>
<dbReference type="Pfam" id="PF00069">
    <property type="entry name" value="Pkinase"/>
    <property type="match status" value="1"/>
</dbReference>
<feature type="non-terminal residue" evidence="17">
    <location>
        <position position="870"/>
    </location>
</feature>
<evidence type="ECO:0000256" key="3">
    <source>
        <dbReference type="ARBA" id="ARBA00022553"/>
    </source>
</evidence>
<dbReference type="Gene3D" id="3.30.200.20">
    <property type="entry name" value="Phosphorylase Kinase, domain 1"/>
    <property type="match status" value="1"/>
</dbReference>
<keyword evidence="9" id="KW-0832">Ubl conjugation</keyword>
<gene>
    <name evidence="17" type="ORF">CUNI_LOCUS34</name>
</gene>
<keyword evidence="6 15" id="KW-0547">Nucleotide-binding</keyword>
<evidence type="ECO:0000256" key="11">
    <source>
        <dbReference type="ARBA" id="ARBA00023193"/>
    </source>
</evidence>
<feature type="domain" description="Protein kinase" evidence="16">
    <location>
        <begin position="204"/>
        <end position="510"/>
    </location>
</feature>
<evidence type="ECO:0000256" key="4">
    <source>
        <dbReference type="ARBA" id="ARBA00022679"/>
    </source>
</evidence>
<evidence type="ECO:0000259" key="16">
    <source>
        <dbReference type="PROSITE" id="PS50011"/>
    </source>
</evidence>
<protein>
    <recommendedName>
        <fullName evidence="12">Eukaryotic translation initiation factor 2-alpha kinase 1</fullName>
        <ecNumber evidence="1">2.7.11.1</ecNumber>
    </recommendedName>
    <alternativeName>
        <fullName evidence="13">Hemin-sensitive initiation factor 2-alpha kinase</fullName>
    </alternativeName>
</protein>
<dbReference type="Proteomes" id="UP000678393">
    <property type="component" value="Unassembled WGS sequence"/>
</dbReference>
<evidence type="ECO:0000256" key="1">
    <source>
        <dbReference type="ARBA" id="ARBA00012513"/>
    </source>
</evidence>
<evidence type="ECO:0000256" key="15">
    <source>
        <dbReference type="PROSITE-ProRule" id="PRU10141"/>
    </source>
</evidence>
<dbReference type="SUPFAM" id="SSF56112">
    <property type="entry name" value="Protein kinase-like (PK-like)"/>
    <property type="match status" value="1"/>
</dbReference>
<dbReference type="PROSITE" id="PS50011">
    <property type="entry name" value="PROTEIN_KINASE_DOM"/>
    <property type="match status" value="1"/>
</dbReference>
<dbReference type="EMBL" id="CAJHNH020000001">
    <property type="protein sequence ID" value="CAG5114476.1"/>
    <property type="molecule type" value="Genomic_DNA"/>
</dbReference>
<dbReference type="InterPro" id="IPR054521">
    <property type="entry name" value="HRI2_3H"/>
</dbReference>
<evidence type="ECO:0000256" key="8">
    <source>
        <dbReference type="ARBA" id="ARBA00022840"/>
    </source>
</evidence>
<dbReference type="Pfam" id="PF22949">
    <property type="entry name" value="HRI2_3H"/>
    <property type="match status" value="1"/>
</dbReference>
<keyword evidence="2" id="KW-0723">Serine/threonine-protein kinase</keyword>
<keyword evidence="4" id="KW-0808">Transferase</keyword>
<dbReference type="OrthoDB" id="1405469at2759"/>
<dbReference type="GO" id="GO:0005524">
    <property type="term" value="F:ATP binding"/>
    <property type="evidence" value="ECO:0007669"/>
    <property type="project" value="UniProtKB-UniRule"/>
</dbReference>
<keyword evidence="11" id="KW-0652">Protein synthesis inhibitor</keyword>
<dbReference type="GO" id="GO:0005634">
    <property type="term" value="C:nucleus"/>
    <property type="evidence" value="ECO:0007669"/>
    <property type="project" value="TreeGrafter"/>
</dbReference>
<evidence type="ECO:0000256" key="10">
    <source>
        <dbReference type="ARBA" id="ARBA00023157"/>
    </source>
</evidence>
<feature type="binding site" evidence="15">
    <location>
        <position position="234"/>
    </location>
    <ligand>
        <name>ATP</name>
        <dbReference type="ChEBI" id="CHEBI:30616"/>
    </ligand>
</feature>
<keyword evidence="5" id="KW-0677">Repeat</keyword>
<evidence type="ECO:0000256" key="7">
    <source>
        <dbReference type="ARBA" id="ARBA00022777"/>
    </source>
</evidence>
<dbReference type="GO" id="GO:0005737">
    <property type="term" value="C:cytoplasm"/>
    <property type="evidence" value="ECO:0007669"/>
    <property type="project" value="TreeGrafter"/>
</dbReference>
<keyword evidence="7" id="KW-0418">Kinase</keyword>
<dbReference type="GO" id="GO:0004694">
    <property type="term" value="F:eukaryotic translation initiation factor 2alpha kinase activity"/>
    <property type="evidence" value="ECO:0007669"/>
    <property type="project" value="TreeGrafter"/>
</dbReference>
<dbReference type="InterPro" id="IPR050339">
    <property type="entry name" value="CC_SR_Kinase"/>
</dbReference>
<name>A0A8S3YIK0_9EUPU</name>
<dbReference type="SMART" id="SM00220">
    <property type="entry name" value="S_TKc"/>
    <property type="match status" value="1"/>
</dbReference>
<dbReference type="GO" id="GO:0017148">
    <property type="term" value="P:negative regulation of translation"/>
    <property type="evidence" value="ECO:0007669"/>
    <property type="project" value="UniProtKB-KW"/>
</dbReference>
<dbReference type="InterPro" id="IPR017441">
    <property type="entry name" value="Protein_kinase_ATP_BS"/>
</dbReference>
<evidence type="ECO:0000256" key="6">
    <source>
        <dbReference type="ARBA" id="ARBA00022741"/>
    </source>
</evidence>
<organism evidence="17 18">
    <name type="scientific">Candidula unifasciata</name>
    <dbReference type="NCBI Taxonomy" id="100452"/>
    <lineage>
        <taxon>Eukaryota</taxon>
        <taxon>Metazoa</taxon>
        <taxon>Spiralia</taxon>
        <taxon>Lophotrochozoa</taxon>
        <taxon>Mollusca</taxon>
        <taxon>Gastropoda</taxon>
        <taxon>Heterobranchia</taxon>
        <taxon>Euthyneura</taxon>
        <taxon>Panpulmonata</taxon>
        <taxon>Eupulmonata</taxon>
        <taxon>Stylommatophora</taxon>
        <taxon>Helicina</taxon>
        <taxon>Helicoidea</taxon>
        <taxon>Geomitridae</taxon>
        <taxon>Candidula</taxon>
    </lineage>
</organism>
<dbReference type="PANTHER" id="PTHR11042:SF160">
    <property type="entry name" value="EUKARYOTIC TRANSLATION INITIATION FACTOR 2-ALPHA KINASE 1"/>
    <property type="match status" value="1"/>
</dbReference>
<accession>A0A8S3YIK0</accession>
<evidence type="ECO:0000256" key="13">
    <source>
        <dbReference type="ARBA" id="ARBA00042456"/>
    </source>
</evidence>
<dbReference type="InterPro" id="IPR011009">
    <property type="entry name" value="Kinase-like_dom_sf"/>
</dbReference>
<evidence type="ECO:0000256" key="14">
    <source>
        <dbReference type="ARBA" id="ARBA00046654"/>
    </source>
</evidence>
<keyword evidence="8 15" id="KW-0067">ATP-binding</keyword>
<comment type="subunit">
    <text evidence="14">Synthesized in an inactive form that binds to the N-terminal domain of CDC37. Has to be associated with a multiprotein complex containing Hsp90, CDC37 and PPP5C for maturation and activation by autophosphorylation. The phosphatase PPP5C modulates this activation. Homodimer; homodimerizes in presence of heme, forming a disulfide-linked inactive homodimer. Interacts with DELE1; binds both to full-length DELE1 and processed form of DELE1 (S-DELE1) in response to stress, leading to activate its protein kinase activity and trigger the integrated stress response (ISR).</text>
</comment>
<evidence type="ECO:0000256" key="5">
    <source>
        <dbReference type="ARBA" id="ARBA00022737"/>
    </source>
</evidence>
<dbReference type="PANTHER" id="PTHR11042">
    <property type="entry name" value="EUKARYOTIC TRANSLATION INITIATION FACTOR 2-ALPHA KINASE EIF2-ALPHA KINASE -RELATED"/>
    <property type="match status" value="1"/>
</dbReference>
<dbReference type="PROSITE" id="PS00107">
    <property type="entry name" value="PROTEIN_KINASE_ATP"/>
    <property type="match status" value="1"/>
</dbReference>
<keyword evidence="3" id="KW-0597">Phosphoprotein</keyword>
<evidence type="ECO:0000256" key="12">
    <source>
        <dbReference type="ARBA" id="ARBA00040433"/>
    </source>
</evidence>
<keyword evidence="10" id="KW-1015">Disulfide bond</keyword>
<evidence type="ECO:0000256" key="9">
    <source>
        <dbReference type="ARBA" id="ARBA00022843"/>
    </source>
</evidence>
<evidence type="ECO:0000313" key="17">
    <source>
        <dbReference type="EMBL" id="CAG5114476.1"/>
    </source>
</evidence>
<reference evidence="17" key="1">
    <citation type="submission" date="2021-04" db="EMBL/GenBank/DDBJ databases">
        <authorList>
            <consortium name="Molecular Ecology Group"/>
        </authorList>
    </citation>
    <scope>NUCLEOTIDE SEQUENCE</scope>
</reference>